<sequence>VGGECSDISNVCSGDVRTRGTVGRPVREEVCRIDCFAVKNVSAVE</sequence>
<proteinExistence type="predicted"/>
<evidence type="ECO:0000313" key="2">
    <source>
        <dbReference type="Proteomes" id="UP000265520"/>
    </source>
</evidence>
<organism evidence="1 2">
    <name type="scientific">Trifolium medium</name>
    <dbReference type="NCBI Taxonomy" id="97028"/>
    <lineage>
        <taxon>Eukaryota</taxon>
        <taxon>Viridiplantae</taxon>
        <taxon>Streptophyta</taxon>
        <taxon>Embryophyta</taxon>
        <taxon>Tracheophyta</taxon>
        <taxon>Spermatophyta</taxon>
        <taxon>Magnoliopsida</taxon>
        <taxon>eudicotyledons</taxon>
        <taxon>Gunneridae</taxon>
        <taxon>Pentapetalae</taxon>
        <taxon>rosids</taxon>
        <taxon>fabids</taxon>
        <taxon>Fabales</taxon>
        <taxon>Fabaceae</taxon>
        <taxon>Papilionoideae</taxon>
        <taxon>50 kb inversion clade</taxon>
        <taxon>NPAAA clade</taxon>
        <taxon>Hologalegina</taxon>
        <taxon>IRL clade</taxon>
        <taxon>Trifolieae</taxon>
        <taxon>Trifolium</taxon>
    </lineage>
</organism>
<dbReference type="EMBL" id="LXQA010729653">
    <property type="protein sequence ID" value="MCI68048.1"/>
    <property type="molecule type" value="Genomic_DNA"/>
</dbReference>
<reference evidence="1 2" key="1">
    <citation type="journal article" date="2018" name="Front. Plant Sci.">
        <title>Red Clover (Trifolium pratense) and Zigzag Clover (T. medium) - A Picture of Genomic Similarities and Differences.</title>
        <authorList>
            <person name="Dluhosova J."/>
            <person name="Istvanek J."/>
            <person name="Nedelnik J."/>
            <person name="Repkova J."/>
        </authorList>
    </citation>
    <scope>NUCLEOTIDE SEQUENCE [LARGE SCALE GENOMIC DNA]</scope>
    <source>
        <strain evidence="2">cv. 10/8</strain>
        <tissue evidence="1">Leaf</tissue>
    </source>
</reference>
<dbReference type="AlphaFoldDB" id="A0A392U4N8"/>
<dbReference type="Proteomes" id="UP000265520">
    <property type="component" value="Unassembled WGS sequence"/>
</dbReference>
<accession>A0A392U4N8</accession>
<name>A0A392U4N8_9FABA</name>
<evidence type="ECO:0000313" key="1">
    <source>
        <dbReference type="EMBL" id="MCI68048.1"/>
    </source>
</evidence>
<feature type="non-terminal residue" evidence="1">
    <location>
        <position position="1"/>
    </location>
</feature>
<comment type="caution">
    <text evidence="1">The sequence shown here is derived from an EMBL/GenBank/DDBJ whole genome shotgun (WGS) entry which is preliminary data.</text>
</comment>
<protein>
    <submittedName>
        <fullName evidence="1">Uncharacterized protein</fullName>
    </submittedName>
</protein>
<keyword evidence="2" id="KW-1185">Reference proteome</keyword>